<keyword evidence="4" id="KW-0732">Signal</keyword>
<keyword evidence="8" id="KW-0645">Protease</keyword>
<feature type="domain" description="Creatinase N-terminal" evidence="6">
    <location>
        <begin position="62"/>
        <end position="195"/>
    </location>
</feature>
<dbReference type="InterPro" id="IPR032416">
    <property type="entry name" value="Peptidase_M24_C"/>
</dbReference>
<dbReference type="CDD" id="cd01085">
    <property type="entry name" value="APP"/>
    <property type="match status" value="1"/>
</dbReference>
<evidence type="ECO:0000259" key="7">
    <source>
        <dbReference type="Pfam" id="PF16188"/>
    </source>
</evidence>
<dbReference type="FunFam" id="3.90.230.10:FF:000009">
    <property type="entry name" value="xaa-Pro aminopeptidase 2"/>
    <property type="match status" value="1"/>
</dbReference>
<name>A0AAN9AFL4_HALRR</name>
<gene>
    <name evidence="8" type="primary">XPNPEP2_1</name>
    <name evidence="8" type="ORF">SK128_015909</name>
</gene>
<keyword evidence="9" id="KW-1185">Reference proteome</keyword>
<feature type="domain" description="Peptidase M24 C-terminal" evidence="7">
    <location>
        <begin position="582"/>
        <end position="645"/>
    </location>
</feature>
<keyword evidence="8" id="KW-0031">Aminopeptidase</keyword>
<dbReference type="GO" id="GO:0070006">
    <property type="term" value="F:metalloaminopeptidase activity"/>
    <property type="evidence" value="ECO:0007669"/>
    <property type="project" value="InterPro"/>
</dbReference>
<dbReference type="InterPro" id="IPR029149">
    <property type="entry name" value="Creatin/AminoP/Spt16_N"/>
</dbReference>
<dbReference type="EC" id="3.4.11.9" evidence="8"/>
<dbReference type="Proteomes" id="UP001381693">
    <property type="component" value="Unassembled WGS sequence"/>
</dbReference>
<dbReference type="AlphaFoldDB" id="A0AAN9AFL4"/>
<dbReference type="EMBL" id="JAXCGZ010002324">
    <property type="protein sequence ID" value="KAK7084037.1"/>
    <property type="molecule type" value="Genomic_DNA"/>
</dbReference>
<dbReference type="Gene3D" id="3.40.350.10">
    <property type="entry name" value="Creatinase/prolidase N-terminal domain"/>
    <property type="match status" value="2"/>
</dbReference>
<dbReference type="Pfam" id="PF00557">
    <property type="entry name" value="Peptidase_M24"/>
    <property type="match status" value="1"/>
</dbReference>
<dbReference type="FunFam" id="3.40.350.10:FF:000003">
    <property type="entry name" value="Xaa-pro aminopeptidase P"/>
    <property type="match status" value="1"/>
</dbReference>
<protein>
    <submittedName>
        <fullName evidence="8">Xaa-Pro aminopeptidase 2</fullName>
        <ecNumber evidence="8">3.4.11.9</ecNumber>
    </submittedName>
</protein>
<sequence length="654" mass="72299">MRLTTAIFLAVCLLFYGVDGSPPVLRLENVPWSSDRIVTLENRTNCGPGDPQPPSRVDTTERVAQLRQEIANYGVDAYIIPTDDEHQSEYVADADLRRQYISGFSGSAGTAAVTMDQQALWTDGRYFLQADDQLDCNWLFMKSGLSGVPSITGWLLANLPSGARVGADPKLFSYSTWLSYSASLQAGNIEMFPVDTNLIDIIWTDRPSYVTDPAFSLGMEFAGKSWQDKVTDIQAELTSNGHDMVVLTALDETAWTLNLRGSDIPYNPVFRSYVLVGLDRVELFTLPEKVTQEVTDHLPGVVIKDYDTIFDNLAGLENDPSVNTILISGASFAIYNAVPASKRATGTSPVRNMKAMKNAVEQQGMRNAHLKDAAALCSFMSFMESEMAADNYWDELTAASRLDAFRAEQADFMGLSFVTISGYGANGAIIHYEPTPETNIQIEKDSLYLLDSGGQYLDGTTDVTRTLHYGTPTSQHIEAYTRVLKGTLDFADLVYPYGTTYGEIDILARRPLYNVGLDYRHGTSHGVGMFLFVHENSPPYYEIGWFGSDEPGYYQDGDFGVRIENVVTVVQKNPPYNFYSPAYGFEVVTLVPYEPKLINVTLLTPGQCESVNVYHQNILDVLGPELISQGRPSTYDWLVIKTAPLDCSGASGFI</sequence>
<dbReference type="Pfam" id="PF16188">
    <property type="entry name" value="Peptidase_M24_C"/>
    <property type="match status" value="1"/>
</dbReference>
<dbReference type="InterPro" id="IPR000994">
    <property type="entry name" value="Pept_M24"/>
</dbReference>
<evidence type="ECO:0000313" key="8">
    <source>
        <dbReference type="EMBL" id="KAK7084037.1"/>
    </source>
</evidence>
<keyword evidence="2" id="KW-0479">Metal-binding</keyword>
<evidence type="ECO:0000256" key="4">
    <source>
        <dbReference type="SAM" id="SignalP"/>
    </source>
</evidence>
<dbReference type="InterPro" id="IPR036005">
    <property type="entry name" value="Creatinase/aminopeptidase-like"/>
</dbReference>
<evidence type="ECO:0000259" key="6">
    <source>
        <dbReference type="Pfam" id="PF01321"/>
    </source>
</evidence>
<dbReference type="InterPro" id="IPR033740">
    <property type="entry name" value="Pept_M24B"/>
</dbReference>
<evidence type="ECO:0000256" key="3">
    <source>
        <dbReference type="ARBA" id="ARBA00022801"/>
    </source>
</evidence>
<dbReference type="InterPro" id="IPR000587">
    <property type="entry name" value="Creatinase_N"/>
</dbReference>
<proteinExistence type="inferred from homology"/>
<feature type="signal peptide" evidence="4">
    <location>
        <begin position="1"/>
        <end position="20"/>
    </location>
</feature>
<feature type="chain" id="PRO_5042826500" evidence="4">
    <location>
        <begin position="21"/>
        <end position="654"/>
    </location>
</feature>
<dbReference type="Pfam" id="PF16189">
    <property type="entry name" value="Creatinase_N_2"/>
    <property type="match status" value="1"/>
</dbReference>
<dbReference type="SUPFAM" id="SSF53092">
    <property type="entry name" value="Creatinase/prolidase N-terminal domain"/>
    <property type="match status" value="1"/>
</dbReference>
<dbReference type="SUPFAM" id="SSF55920">
    <property type="entry name" value="Creatinase/aminopeptidase"/>
    <property type="match status" value="1"/>
</dbReference>
<comment type="similarity">
    <text evidence="1">Belongs to the peptidase M24B family.</text>
</comment>
<dbReference type="Pfam" id="PF01321">
    <property type="entry name" value="Creatinase_N"/>
    <property type="match status" value="1"/>
</dbReference>
<comment type="caution">
    <text evidence="8">The sequence shown here is derived from an EMBL/GenBank/DDBJ whole genome shotgun (WGS) entry which is preliminary data.</text>
</comment>
<reference evidence="8 9" key="1">
    <citation type="submission" date="2023-11" db="EMBL/GenBank/DDBJ databases">
        <title>Halocaridina rubra genome assembly.</title>
        <authorList>
            <person name="Smith C."/>
        </authorList>
    </citation>
    <scope>NUCLEOTIDE SEQUENCE [LARGE SCALE GENOMIC DNA]</scope>
    <source>
        <strain evidence="8">EP-1</strain>
        <tissue evidence="8">Whole</tissue>
    </source>
</reference>
<evidence type="ECO:0000259" key="5">
    <source>
        <dbReference type="Pfam" id="PF00557"/>
    </source>
</evidence>
<dbReference type="Gene3D" id="3.90.230.10">
    <property type="entry name" value="Creatinase/methionine aminopeptidase superfamily"/>
    <property type="match status" value="1"/>
</dbReference>
<evidence type="ECO:0000313" key="9">
    <source>
        <dbReference type="Proteomes" id="UP001381693"/>
    </source>
</evidence>
<dbReference type="GO" id="GO:0005737">
    <property type="term" value="C:cytoplasm"/>
    <property type="evidence" value="ECO:0007669"/>
    <property type="project" value="UniProtKB-ARBA"/>
</dbReference>
<evidence type="ECO:0000256" key="2">
    <source>
        <dbReference type="ARBA" id="ARBA00022723"/>
    </source>
</evidence>
<keyword evidence="3 8" id="KW-0378">Hydrolase</keyword>
<dbReference type="PANTHER" id="PTHR43763">
    <property type="entry name" value="XAA-PRO AMINOPEPTIDASE 1"/>
    <property type="match status" value="1"/>
</dbReference>
<dbReference type="GO" id="GO:0046872">
    <property type="term" value="F:metal ion binding"/>
    <property type="evidence" value="ECO:0007669"/>
    <property type="project" value="UniProtKB-KW"/>
</dbReference>
<evidence type="ECO:0000256" key="1">
    <source>
        <dbReference type="ARBA" id="ARBA00008766"/>
    </source>
</evidence>
<dbReference type="PANTHER" id="PTHR43763:SF6">
    <property type="entry name" value="XAA-PRO AMINOPEPTIDASE 1"/>
    <property type="match status" value="1"/>
</dbReference>
<organism evidence="8 9">
    <name type="scientific">Halocaridina rubra</name>
    <name type="common">Hawaiian red shrimp</name>
    <dbReference type="NCBI Taxonomy" id="373956"/>
    <lineage>
        <taxon>Eukaryota</taxon>
        <taxon>Metazoa</taxon>
        <taxon>Ecdysozoa</taxon>
        <taxon>Arthropoda</taxon>
        <taxon>Crustacea</taxon>
        <taxon>Multicrustacea</taxon>
        <taxon>Malacostraca</taxon>
        <taxon>Eumalacostraca</taxon>
        <taxon>Eucarida</taxon>
        <taxon>Decapoda</taxon>
        <taxon>Pleocyemata</taxon>
        <taxon>Caridea</taxon>
        <taxon>Atyoidea</taxon>
        <taxon>Atyidae</taxon>
        <taxon>Halocaridina</taxon>
    </lineage>
</organism>
<accession>A0AAN9AFL4</accession>
<feature type="domain" description="Peptidase M24" evidence="5">
    <location>
        <begin position="364"/>
        <end position="569"/>
    </location>
</feature>
<dbReference type="InterPro" id="IPR050422">
    <property type="entry name" value="X-Pro_aminopeptidase_P"/>
</dbReference>